<evidence type="ECO:0000313" key="2">
    <source>
        <dbReference type="Proteomes" id="UP000256763"/>
    </source>
</evidence>
<proteinExistence type="predicted"/>
<dbReference type="OrthoDB" id="256590at2"/>
<protein>
    <submittedName>
        <fullName evidence="1">Uncharacterized protein</fullName>
    </submittedName>
</protein>
<evidence type="ECO:0000313" key="1">
    <source>
        <dbReference type="EMBL" id="RFA31576.1"/>
    </source>
</evidence>
<name>A0A3E0WHY3_9GAMM</name>
<dbReference type="Proteomes" id="UP000256763">
    <property type="component" value="Unassembled WGS sequence"/>
</dbReference>
<sequence length="265" mass="30566">MPPSVANPFPFWFSMEDAHDWQQQDEYAHRRWVEEYAMTEATKLAIWEQVEKTDPSYTKPFNRGGGFKGTATNATYLAKRATEVFGPMGLGWGLDILDESLMEGAPLDDRGTRELIHKVRVKLWYRYQEQRGEVVQFGQTTFVGKNRHGLFTDEEAPKKSLTDGMSKCLSLLGFSADIHLGRYDDNKYVQEITAEFREKQEAEARKAAPKVDEAQLKELQQLLKETQTDAKKFHRFFKVASLKELPEADFDRAKRMLVKKKETAT</sequence>
<dbReference type="AlphaFoldDB" id="A0A3E0WHY3"/>
<organism evidence="1 2">
    <name type="scientific">Alkalilimnicola ehrlichii</name>
    <dbReference type="NCBI Taxonomy" id="351052"/>
    <lineage>
        <taxon>Bacteria</taxon>
        <taxon>Pseudomonadati</taxon>
        <taxon>Pseudomonadota</taxon>
        <taxon>Gammaproteobacteria</taxon>
        <taxon>Chromatiales</taxon>
        <taxon>Ectothiorhodospiraceae</taxon>
        <taxon>Alkalilimnicola</taxon>
    </lineage>
</organism>
<accession>A0A3E0WHY3</accession>
<keyword evidence="2" id="KW-1185">Reference proteome</keyword>
<comment type="caution">
    <text evidence="1">The sequence shown here is derived from an EMBL/GenBank/DDBJ whole genome shotgun (WGS) entry which is preliminary data.</text>
</comment>
<dbReference type="Gene3D" id="3.30.390.80">
    <property type="entry name" value="DNA repair protein Rad52/59/22"/>
    <property type="match status" value="1"/>
</dbReference>
<dbReference type="GO" id="GO:0006310">
    <property type="term" value="P:DNA recombination"/>
    <property type="evidence" value="ECO:0007669"/>
    <property type="project" value="UniProtKB-ARBA"/>
</dbReference>
<gene>
    <name evidence="1" type="ORF">CAL65_22165</name>
</gene>
<dbReference type="InterPro" id="IPR042525">
    <property type="entry name" value="Rad52_Rad59_Rad22_sf"/>
</dbReference>
<dbReference type="GO" id="GO:0006302">
    <property type="term" value="P:double-strand break repair"/>
    <property type="evidence" value="ECO:0007669"/>
    <property type="project" value="UniProtKB-ARBA"/>
</dbReference>
<reference evidence="2" key="1">
    <citation type="submission" date="2017-05" db="EMBL/GenBank/DDBJ databases">
        <authorList>
            <person name="Sharma S."/>
            <person name="Sidhu C."/>
            <person name="Pinnaka A.K."/>
        </authorList>
    </citation>
    <scope>NUCLEOTIDE SEQUENCE [LARGE SCALE GENOMIC DNA]</scope>
    <source>
        <strain evidence="2">AK93</strain>
    </source>
</reference>
<dbReference type="EMBL" id="NFZW01000047">
    <property type="protein sequence ID" value="RFA31576.1"/>
    <property type="molecule type" value="Genomic_DNA"/>
</dbReference>
<dbReference type="RefSeq" id="WP_116304263.1">
    <property type="nucleotide sequence ID" value="NZ_NFZV01000049.1"/>
</dbReference>